<feature type="binding site" evidence="7">
    <location>
        <begin position="92"/>
        <end position="99"/>
    </location>
    <ligand>
        <name>ATP</name>
        <dbReference type="ChEBI" id="CHEBI:30616"/>
    </ligand>
</feature>
<proteinExistence type="inferred from homology"/>
<dbReference type="PRINTS" id="PR00380">
    <property type="entry name" value="KINESINHEAVY"/>
</dbReference>
<evidence type="ECO:0000256" key="2">
    <source>
        <dbReference type="ARBA" id="ARBA00022741"/>
    </source>
</evidence>
<dbReference type="PANTHER" id="PTHR47968">
    <property type="entry name" value="CENTROMERE PROTEIN E"/>
    <property type="match status" value="1"/>
</dbReference>
<accession>A0A8K0P1X2</accession>
<dbReference type="InterPro" id="IPR027640">
    <property type="entry name" value="Kinesin-like_fam"/>
</dbReference>
<dbReference type="Gene3D" id="3.40.850.10">
    <property type="entry name" value="Kinesin motor domain"/>
    <property type="match status" value="1"/>
</dbReference>
<evidence type="ECO:0000313" key="11">
    <source>
        <dbReference type="EMBL" id="KAG8230526.1"/>
    </source>
</evidence>
<evidence type="ECO:0000256" key="8">
    <source>
        <dbReference type="RuleBase" id="RU000394"/>
    </source>
</evidence>
<evidence type="ECO:0000256" key="6">
    <source>
        <dbReference type="ARBA" id="ARBA00023212"/>
    </source>
</evidence>
<feature type="domain" description="Kinesin motor" evidence="10">
    <location>
        <begin position="8"/>
        <end position="336"/>
    </location>
</feature>
<dbReference type="EMBL" id="KZ308493">
    <property type="protein sequence ID" value="KAG8230526.1"/>
    <property type="molecule type" value="Genomic_DNA"/>
</dbReference>
<evidence type="ECO:0000256" key="3">
    <source>
        <dbReference type="ARBA" id="ARBA00022840"/>
    </source>
</evidence>
<comment type="subcellular location">
    <subcellularLocation>
        <location evidence="1">Cytoplasm</location>
        <location evidence="1">Cytoskeleton</location>
    </subcellularLocation>
</comment>
<dbReference type="SUPFAM" id="SSF52540">
    <property type="entry name" value="P-loop containing nucleoside triphosphate hydrolases"/>
    <property type="match status" value="1"/>
</dbReference>
<feature type="non-terminal residue" evidence="11">
    <location>
        <position position="1"/>
    </location>
</feature>
<protein>
    <recommendedName>
        <fullName evidence="8">Kinesin-like protein</fullName>
    </recommendedName>
</protein>
<dbReference type="AlphaFoldDB" id="A0A8K0P1X2"/>
<evidence type="ECO:0000313" key="12">
    <source>
        <dbReference type="Proteomes" id="UP000792457"/>
    </source>
</evidence>
<keyword evidence="12" id="KW-1185">Reference proteome</keyword>
<keyword evidence="4 9" id="KW-0175">Coiled coil</keyword>
<keyword evidence="5 7" id="KW-0505">Motor protein</keyword>
<organism evidence="11 12">
    <name type="scientific">Ladona fulva</name>
    <name type="common">Scarce chaser dragonfly</name>
    <name type="synonym">Libellula fulva</name>
    <dbReference type="NCBI Taxonomy" id="123851"/>
    <lineage>
        <taxon>Eukaryota</taxon>
        <taxon>Metazoa</taxon>
        <taxon>Ecdysozoa</taxon>
        <taxon>Arthropoda</taxon>
        <taxon>Hexapoda</taxon>
        <taxon>Insecta</taxon>
        <taxon>Pterygota</taxon>
        <taxon>Palaeoptera</taxon>
        <taxon>Odonata</taxon>
        <taxon>Epiprocta</taxon>
        <taxon>Anisoptera</taxon>
        <taxon>Libelluloidea</taxon>
        <taxon>Libellulidae</taxon>
        <taxon>Ladona</taxon>
    </lineage>
</organism>
<reference evidence="11" key="2">
    <citation type="submission" date="2017-10" db="EMBL/GenBank/DDBJ databases">
        <title>Ladona fulva Genome sequencing and assembly.</title>
        <authorList>
            <person name="Murali S."/>
            <person name="Richards S."/>
            <person name="Bandaranaike D."/>
            <person name="Bellair M."/>
            <person name="Blankenburg K."/>
            <person name="Chao H."/>
            <person name="Dinh H."/>
            <person name="Doddapaneni H."/>
            <person name="Dugan-Rocha S."/>
            <person name="Elkadiri S."/>
            <person name="Gnanaolivu R."/>
            <person name="Hernandez B."/>
            <person name="Skinner E."/>
            <person name="Javaid M."/>
            <person name="Lee S."/>
            <person name="Li M."/>
            <person name="Ming W."/>
            <person name="Munidasa M."/>
            <person name="Muniz J."/>
            <person name="Nguyen L."/>
            <person name="Hughes D."/>
            <person name="Osuji N."/>
            <person name="Pu L.-L."/>
            <person name="Puazo M."/>
            <person name="Qu C."/>
            <person name="Quiroz J."/>
            <person name="Raj R."/>
            <person name="Weissenberger G."/>
            <person name="Xin Y."/>
            <person name="Zou X."/>
            <person name="Han Y."/>
            <person name="Worley K."/>
            <person name="Muzny D."/>
            <person name="Gibbs R."/>
        </authorList>
    </citation>
    <scope>NUCLEOTIDE SEQUENCE</scope>
    <source>
        <strain evidence="11">Sampled in the wild</strain>
    </source>
</reference>
<dbReference type="GO" id="GO:0000278">
    <property type="term" value="P:mitotic cell cycle"/>
    <property type="evidence" value="ECO:0007669"/>
    <property type="project" value="TreeGrafter"/>
</dbReference>
<keyword evidence="3 7" id="KW-0067">ATP-binding</keyword>
<dbReference type="InterPro" id="IPR001752">
    <property type="entry name" value="Kinesin_motor_dom"/>
</dbReference>
<evidence type="ECO:0000256" key="1">
    <source>
        <dbReference type="ARBA" id="ARBA00004245"/>
    </source>
</evidence>
<dbReference type="GO" id="GO:0008017">
    <property type="term" value="F:microtubule binding"/>
    <property type="evidence" value="ECO:0007669"/>
    <property type="project" value="InterPro"/>
</dbReference>
<dbReference type="FunFam" id="3.40.850.10:FF:000177">
    <property type="entry name" value="Kinesin-like protein"/>
    <property type="match status" value="1"/>
</dbReference>
<keyword evidence="8" id="KW-0493">Microtubule</keyword>
<keyword evidence="2 7" id="KW-0547">Nucleotide-binding</keyword>
<dbReference type="SMART" id="SM00129">
    <property type="entry name" value="KISc"/>
    <property type="match status" value="1"/>
</dbReference>
<name>A0A8K0P1X2_LADFU</name>
<evidence type="ECO:0000256" key="9">
    <source>
        <dbReference type="SAM" id="Coils"/>
    </source>
</evidence>
<reference evidence="11" key="1">
    <citation type="submission" date="2013-04" db="EMBL/GenBank/DDBJ databases">
        <authorList>
            <person name="Qu J."/>
            <person name="Murali S.C."/>
            <person name="Bandaranaike D."/>
            <person name="Bellair M."/>
            <person name="Blankenburg K."/>
            <person name="Chao H."/>
            <person name="Dinh H."/>
            <person name="Doddapaneni H."/>
            <person name="Downs B."/>
            <person name="Dugan-Rocha S."/>
            <person name="Elkadiri S."/>
            <person name="Gnanaolivu R.D."/>
            <person name="Hernandez B."/>
            <person name="Javaid M."/>
            <person name="Jayaseelan J.C."/>
            <person name="Lee S."/>
            <person name="Li M."/>
            <person name="Ming W."/>
            <person name="Munidasa M."/>
            <person name="Muniz J."/>
            <person name="Nguyen L."/>
            <person name="Ongeri F."/>
            <person name="Osuji N."/>
            <person name="Pu L.-L."/>
            <person name="Puazo M."/>
            <person name="Qu C."/>
            <person name="Quiroz J."/>
            <person name="Raj R."/>
            <person name="Weissenberger G."/>
            <person name="Xin Y."/>
            <person name="Zou X."/>
            <person name="Han Y."/>
            <person name="Richards S."/>
            <person name="Worley K."/>
            <person name="Muzny D."/>
            <person name="Gibbs R."/>
        </authorList>
    </citation>
    <scope>NUCLEOTIDE SEQUENCE</scope>
    <source>
        <strain evidence="11">Sampled in the wild</strain>
    </source>
</reference>
<dbReference type="OrthoDB" id="21525at2759"/>
<evidence type="ECO:0000256" key="5">
    <source>
        <dbReference type="ARBA" id="ARBA00023175"/>
    </source>
</evidence>
<comment type="similarity">
    <text evidence="7 8">Belongs to the TRAFAC class myosin-kinesin ATPase superfamily. Kinesin family.</text>
</comment>
<dbReference type="CDD" id="cd01374">
    <property type="entry name" value="KISc_CENP_E"/>
    <property type="match status" value="1"/>
</dbReference>
<dbReference type="GO" id="GO:0007018">
    <property type="term" value="P:microtubule-based movement"/>
    <property type="evidence" value="ECO:0007669"/>
    <property type="project" value="InterPro"/>
</dbReference>
<dbReference type="GO" id="GO:0005874">
    <property type="term" value="C:microtubule"/>
    <property type="evidence" value="ECO:0007669"/>
    <property type="project" value="UniProtKB-KW"/>
</dbReference>
<evidence type="ECO:0000256" key="4">
    <source>
        <dbReference type="ARBA" id="ARBA00023054"/>
    </source>
</evidence>
<dbReference type="GO" id="GO:0003777">
    <property type="term" value="F:microtubule motor activity"/>
    <property type="evidence" value="ECO:0007669"/>
    <property type="project" value="InterPro"/>
</dbReference>
<comment type="caution">
    <text evidence="11">The sequence shown here is derived from an EMBL/GenBank/DDBJ whole genome shotgun (WGS) entry which is preliminary data.</text>
</comment>
<dbReference type="PROSITE" id="PS50067">
    <property type="entry name" value="KINESIN_MOTOR_2"/>
    <property type="match status" value="1"/>
</dbReference>
<keyword evidence="6" id="KW-0206">Cytoskeleton</keyword>
<dbReference type="InterPro" id="IPR027417">
    <property type="entry name" value="P-loop_NTPase"/>
</dbReference>
<dbReference type="PANTHER" id="PTHR47968:SF75">
    <property type="entry name" value="CENTROMERE-ASSOCIATED PROTEIN E"/>
    <property type="match status" value="1"/>
</dbReference>
<dbReference type="InterPro" id="IPR019821">
    <property type="entry name" value="Kinesin_motor_CS"/>
</dbReference>
<dbReference type="PROSITE" id="PS00411">
    <property type="entry name" value="KINESIN_MOTOR_1"/>
    <property type="match status" value="1"/>
</dbReference>
<feature type="coiled-coil region" evidence="9">
    <location>
        <begin position="352"/>
        <end position="386"/>
    </location>
</feature>
<dbReference type="Pfam" id="PF00225">
    <property type="entry name" value="Kinesin"/>
    <property type="match status" value="1"/>
</dbReference>
<sequence length="445" mass="50804">MASEGDSRIKVAIRVRRLNIKEEARNKSVQWKLSENKLWQIDPRTKQKVSQVYTFDYVFGMSAQSKEIYEALAEPIIESCLQGFNGTIFAYGQTSSGKTYTMMGEKDEEGIIPMSVNHIFKVVESIPTREFLIRVAYMEIYNEQIHDLLEPKNSNLKIHEDSSGQAYVTLKEEIADTPEKVIAVMKKGEKMRRFGVTDINERSSRSHTIFRIVIESRKKQMNDSFEEFTWDDSVQISVLNLVDLAGSERVMQTKATGDRFKEGCAINKSLFYLGNVISQLSEGSGQYVNFRDSKLTRILRTSLGGNAHTAIICTITPASVEETISTLSFASRAICIKNEPHVNEIISNESLMRGHAAIVKKLEMELEKARKEIDSSSMKRELEQKEKIISRLKGWIQRDKVQVNSPQNISRSQRRKTWAASDFKRMANCFRVNDQSSIPEDPKEN</sequence>
<dbReference type="InterPro" id="IPR036961">
    <property type="entry name" value="Kinesin_motor_dom_sf"/>
</dbReference>
<gene>
    <name evidence="11" type="ORF">J437_LFUL011528</name>
</gene>
<keyword evidence="6" id="KW-0963">Cytoplasm</keyword>
<dbReference type="Proteomes" id="UP000792457">
    <property type="component" value="Unassembled WGS sequence"/>
</dbReference>
<evidence type="ECO:0000256" key="7">
    <source>
        <dbReference type="PROSITE-ProRule" id="PRU00283"/>
    </source>
</evidence>
<dbReference type="GO" id="GO:0005524">
    <property type="term" value="F:ATP binding"/>
    <property type="evidence" value="ECO:0007669"/>
    <property type="project" value="UniProtKB-UniRule"/>
</dbReference>
<evidence type="ECO:0000259" key="10">
    <source>
        <dbReference type="PROSITE" id="PS50067"/>
    </source>
</evidence>